<keyword evidence="5 7" id="KW-1133">Transmembrane helix</keyword>
<keyword evidence="3" id="KW-1003">Cell membrane</keyword>
<feature type="transmembrane region" description="Helical" evidence="7">
    <location>
        <begin position="174"/>
        <end position="194"/>
    </location>
</feature>
<evidence type="ECO:0000259" key="8">
    <source>
        <dbReference type="PROSITE" id="PS50928"/>
    </source>
</evidence>
<dbReference type="RefSeq" id="WP_128387614.1">
    <property type="nucleotide sequence ID" value="NZ_CP035037.1"/>
</dbReference>
<evidence type="ECO:0000256" key="3">
    <source>
        <dbReference type="ARBA" id="ARBA00022475"/>
    </source>
</evidence>
<organism evidence="9 10">
    <name type="scientific">Leucobacter muris</name>
    <dbReference type="NCBI Taxonomy" id="1935379"/>
    <lineage>
        <taxon>Bacteria</taxon>
        <taxon>Bacillati</taxon>
        <taxon>Actinomycetota</taxon>
        <taxon>Actinomycetes</taxon>
        <taxon>Micrococcales</taxon>
        <taxon>Microbacteriaceae</taxon>
        <taxon>Leucobacter</taxon>
    </lineage>
</organism>
<dbReference type="EMBL" id="CP035037">
    <property type="protein sequence ID" value="QAB18907.1"/>
    <property type="molecule type" value="Genomic_DNA"/>
</dbReference>
<evidence type="ECO:0000256" key="5">
    <source>
        <dbReference type="ARBA" id="ARBA00022989"/>
    </source>
</evidence>
<dbReference type="Gene3D" id="1.10.3720.10">
    <property type="entry name" value="MetI-like"/>
    <property type="match status" value="1"/>
</dbReference>
<evidence type="ECO:0000313" key="9">
    <source>
        <dbReference type="EMBL" id="QAB18907.1"/>
    </source>
</evidence>
<feature type="transmembrane region" description="Helical" evidence="7">
    <location>
        <begin position="136"/>
        <end position="162"/>
    </location>
</feature>
<dbReference type="PANTHER" id="PTHR43163:SF3">
    <property type="entry name" value="PEPTIDE ABC TRANSPORTER PERMEASE PROTEIN"/>
    <property type="match status" value="1"/>
</dbReference>
<dbReference type="PROSITE" id="PS50928">
    <property type="entry name" value="ABC_TM1"/>
    <property type="match status" value="1"/>
</dbReference>
<name>A0ABX5QIH5_9MICO</name>
<feature type="transmembrane region" description="Helical" evidence="7">
    <location>
        <begin position="12"/>
        <end position="30"/>
    </location>
</feature>
<dbReference type="Pfam" id="PF19300">
    <property type="entry name" value="BPD_transp_1_N"/>
    <property type="match status" value="1"/>
</dbReference>
<dbReference type="InterPro" id="IPR045621">
    <property type="entry name" value="BPD_transp_1_N"/>
</dbReference>
<feature type="domain" description="ABC transmembrane type-1" evidence="8">
    <location>
        <begin position="96"/>
        <end position="297"/>
    </location>
</feature>
<evidence type="ECO:0000256" key="7">
    <source>
        <dbReference type="RuleBase" id="RU363032"/>
    </source>
</evidence>
<dbReference type="Proteomes" id="UP000285768">
    <property type="component" value="Chromosome"/>
</dbReference>
<feature type="transmembrane region" description="Helical" evidence="7">
    <location>
        <begin position="232"/>
        <end position="258"/>
    </location>
</feature>
<evidence type="ECO:0000256" key="1">
    <source>
        <dbReference type="ARBA" id="ARBA00004651"/>
    </source>
</evidence>
<comment type="similarity">
    <text evidence="7">Belongs to the binding-protein-dependent transport system permease family.</text>
</comment>
<feature type="transmembrane region" description="Helical" evidence="7">
    <location>
        <begin position="278"/>
        <end position="304"/>
    </location>
</feature>
<evidence type="ECO:0000313" key="10">
    <source>
        <dbReference type="Proteomes" id="UP000285768"/>
    </source>
</evidence>
<feature type="transmembrane region" description="Helical" evidence="7">
    <location>
        <begin position="102"/>
        <end position="124"/>
    </location>
</feature>
<gene>
    <name evidence="9" type="ORF">Leucomu_14180</name>
</gene>
<protein>
    <submittedName>
        <fullName evidence="9">ABC transporter permease</fullName>
    </submittedName>
</protein>
<dbReference type="CDD" id="cd06261">
    <property type="entry name" value="TM_PBP2"/>
    <property type="match status" value="1"/>
</dbReference>
<dbReference type="InterPro" id="IPR000515">
    <property type="entry name" value="MetI-like"/>
</dbReference>
<dbReference type="InterPro" id="IPR035906">
    <property type="entry name" value="MetI-like_sf"/>
</dbReference>
<accession>A0ABX5QIH5</accession>
<dbReference type="SUPFAM" id="SSF161098">
    <property type="entry name" value="MetI-like"/>
    <property type="match status" value="1"/>
</dbReference>
<proteinExistence type="inferred from homology"/>
<keyword evidence="6 7" id="KW-0472">Membrane</keyword>
<keyword evidence="2 7" id="KW-0813">Transport</keyword>
<reference evidence="9 10" key="1">
    <citation type="submission" date="2019-01" db="EMBL/GenBank/DDBJ databases">
        <title>Leucobacter muris sp. nov. isolated from the nose of a laboratory mouse.</title>
        <authorList>
            <person name="Benga L."/>
            <person name="Sproeer C."/>
            <person name="Schumann P."/>
            <person name="Verbarg S."/>
            <person name="Bunk B."/>
            <person name="Engelhardt E."/>
            <person name="Benten P.M."/>
            <person name="Sager M."/>
        </authorList>
    </citation>
    <scope>NUCLEOTIDE SEQUENCE [LARGE SCALE GENOMIC DNA]</scope>
    <source>
        <strain evidence="9 10">DSM 101948</strain>
    </source>
</reference>
<evidence type="ECO:0000256" key="2">
    <source>
        <dbReference type="ARBA" id="ARBA00022448"/>
    </source>
</evidence>
<evidence type="ECO:0000256" key="4">
    <source>
        <dbReference type="ARBA" id="ARBA00022692"/>
    </source>
</evidence>
<evidence type="ECO:0000256" key="6">
    <source>
        <dbReference type="ARBA" id="ARBA00023136"/>
    </source>
</evidence>
<keyword evidence="10" id="KW-1185">Reference proteome</keyword>
<sequence length="314" mass="33169">MLLFIIKRAGALVATLFVTSFIVFVALQYAPGSPIAALVGGPGVTAETIARVRAQYHLDDPVIIQYFHWISGVLRGDFGNSFVFKESILGLIGPRLEVTGVLVLYATLLIMVFGIALGLISGLGSRLWDRVISASAAVGLAVPSFVAAIVLIAVFAVGLGWFPVFGSGEDLGDRLWHLTLPAIALALSATAYVVRVTRSSIREEASKEHVLTAQARGVASGRVVRRHILRNAAIPIVTVGGLTATGLIAGTVIVESAFGLSGVGALLVQSIFQRDYPVVQAIALILVVAFVLMNLLVDLFYLVLDPRITIGSGQ</sequence>
<dbReference type="PANTHER" id="PTHR43163">
    <property type="entry name" value="DIPEPTIDE TRANSPORT SYSTEM PERMEASE PROTEIN DPPB-RELATED"/>
    <property type="match status" value="1"/>
</dbReference>
<comment type="subcellular location">
    <subcellularLocation>
        <location evidence="1 7">Cell membrane</location>
        <topology evidence="1 7">Multi-pass membrane protein</topology>
    </subcellularLocation>
</comment>
<dbReference type="Pfam" id="PF00528">
    <property type="entry name" value="BPD_transp_1"/>
    <property type="match status" value="1"/>
</dbReference>
<keyword evidence="4 7" id="KW-0812">Transmembrane</keyword>